<dbReference type="RefSeq" id="WP_119765153.1">
    <property type="nucleotide sequence ID" value="NZ_QYUJ01000014.1"/>
</dbReference>
<dbReference type="EMBL" id="QYUJ01000014">
    <property type="protein sequence ID" value="RJF72730.1"/>
    <property type="molecule type" value="Genomic_DNA"/>
</dbReference>
<reference evidence="2 3" key="1">
    <citation type="submission" date="2018-09" db="EMBL/GenBank/DDBJ databases">
        <authorList>
            <person name="Zhu H."/>
        </authorList>
    </citation>
    <scope>NUCLEOTIDE SEQUENCE [LARGE SCALE GENOMIC DNA]</scope>
    <source>
        <strain evidence="2 3">K2S05-167</strain>
    </source>
</reference>
<accession>A0A418V9H1</accession>
<comment type="caution">
    <text evidence="2">The sequence shown here is derived from an EMBL/GenBank/DDBJ whole genome shotgun (WGS) entry which is preliminary data.</text>
</comment>
<gene>
    <name evidence="2" type="ORF">D3875_15470</name>
</gene>
<dbReference type="AlphaFoldDB" id="A0A418V9H1"/>
<keyword evidence="1" id="KW-0812">Transmembrane</keyword>
<keyword evidence="1" id="KW-1133">Transmembrane helix</keyword>
<name>A0A418V9H1_9DEIO</name>
<protein>
    <submittedName>
        <fullName evidence="2">Uncharacterized protein</fullName>
    </submittedName>
</protein>
<evidence type="ECO:0000256" key="1">
    <source>
        <dbReference type="SAM" id="Phobius"/>
    </source>
</evidence>
<evidence type="ECO:0000313" key="3">
    <source>
        <dbReference type="Proteomes" id="UP000286287"/>
    </source>
</evidence>
<keyword evidence="1" id="KW-0472">Membrane</keyword>
<keyword evidence="3" id="KW-1185">Reference proteome</keyword>
<dbReference type="Proteomes" id="UP000286287">
    <property type="component" value="Unassembled WGS sequence"/>
</dbReference>
<sequence>MDPNDLRHRSKHPIRPLHYYWAGRVPILPGKGCFLVPILGFGVLFLILGSSFIGSWNWKRQQKELWRDGGFSVQADLREFAGVRWFWQKRGLEQHITMSMVGRSLPGTLRQRTRHYGVLPQKLAAQVDSKLQWERIPFRKPMTYDYAAITTDCYTIVSWFYSQDRKLPVERAIYLSRDGKVEGEIVRGHGMGNGYCFDMTRPR</sequence>
<evidence type="ECO:0000313" key="2">
    <source>
        <dbReference type="EMBL" id="RJF72730.1"/>
    </source>
</evidence>
<feature type="transmembrane region" description="Helical" evidence="1">
    <location>
        <begin position="34"/>
        <end position="58"/>
    </location>
</feature>
<organism evidence="2 3">
    <name type="scientific">Deinococcus cavernae</name>
    <dbReference type="NCBI Taxonomy" id="2320857"/>
    <lineage>
        <taxon>Bacteria</taxon>
        <taxon>Thermotogati</taxon>
        <taxon>Deinococcota</taxon>
        <taxon>Deinococci</taxon>
        <taxon>Deinococcales</taxon>
        <taxon>Deinococcaceae</taxon>
        <taxon>Deinococcus</taxon>
    </lineage>
</organism>
<proteinExistence type="predicted"/>